<dbReference type="PANTHER" id="PTHR19134">
    <property type="entry name" value="RECEPTOR-TYPE TYROSINE-PROTEIN PHOSPHATASE"/>
    <property type="match status" value="1"/>
</dbReference>
<dbReference type="SMART" id="SM00194">
    <property type="entry name" value="PTPc"/>
    <property type="match status" value="1"/>
</dbReference>
<evidence type="ECO:0000259" key="1">
    <source>
        <dbReference type="PROSITE" id="PS50055"/>
    </source>
</evidence>
<evidence type="ECO:0000313" key="2">
    <source>
        <dbReference type="EnsemblMetazoa" id="AMEC012861-PA"/>
    </source>
</evidence>
<evidence type="ECO:0000313" key="3">
    <source>
        <dbReference type="Proteomes" id="UP000075902"/>
    </source>
</evidence>
<dbReference type="InterPro" id="IPR029021">
    <property type="entry name" value="Prot-tyrosine_phosphatase-like"/>
</dbReference>
<dbReference type="AlphaFoldDB" id="A0A182U2S8"/>
<dbReference type="PRINTS" id="PR00700">
    <property type="entry name" value="PRTYPHPHTASE"/>
</dbReference>
<dbReference type="VEuPathDB" id="VectorBase:AMEC012861"/>
<reference evidence="2" key="2">
    <citation type="submission" date="2020-05" db="UniProtKB">
        <authorList>
            <consortium name="EnsemblMetazoa"/>
        </authorList>
    </citation>
    <scope>IDENTIFICATION</scope>
    <source>
        <strain evidence="2">CM1001059</strain>
    </source>
</reference>
<dbReference type="PANTHER" id="PTHR19134:SF449">
    <property type="entry name" value="TYROSINE-PROTEIN PHOSPHATASE 1"/>
    <property type="match status" value="1"/>
</dbReference>
<dbReference type="InterPro" id="IPR000242">
    <property type="entry name" value="PTP_cat"/>
</dbReference>
<accession>A0A182U2S8</accession>
<dbReference type="GO" id="GO:0004725">
    <property type="term" value="F:protein tyrosine phosphatase activity"/>
    <property type="evidence" value="ECO:0007669"/>
    <property type="project" value="InterPro"/>
</dbReference>
<dbReference type="Pfam" id="PF00102">
    <property type="entry name" value="Y_phosphatase"/>
    <property type="match status" value="1"/>
</dbReference>
<protein>
    <recommendedName>
        <fullName evidence="1">Tyrosine-protein phosphatase domain-containing protein</fullName>
    </recommendedName>
</protein>
<dbReference type="EnsemblMetazoa" id="AMEC012861-RA">
    <property type="protein sequence ID" value="AMEC012861-PA"/>
    <property type="gene ID" value="AMEC012861"/>
</dbReference>
<organism evidence="2 3">
    <name type="scientific">Anopheles melas</name>
    <dbReference type="NCBI Taxonomy" id="34690"/>
    <lineage>
        <taxon>Eukaryota</taxon>
        <taxon>Metazoa</taxon>
        <taxon>Ecdysozoa</taxon>
        <taxon>Arthropoda</taxon>
        <taxon>Hexapoda</taxon>
        <taxon>Insecta</taxon>
        <taxon>Pterygota</taxon>
        <taxon>Neoptera</taxon>
        <taxon>Endopterygota</taxon>
        <taxon>Diptera</taxon>
        <taxon>Nematocera</taxon>
        <taxon>Culicoidea</taxon>
        <taxon>Culicidae</taxon>
        <taxon>Anophelinae</taxon>
        <taxon>Anopheles</taxon>
    </lineage>
</organism>
<proteinExistence type="predicted"/>
<feature type="domain" description="Tyrosine-protein phosphatase" evidence="1">
    <location>
        <begin position="25"/>
        <end position="257"/>
    </location>
</feature>
<dbReference type="InterPro" id="IPR050348">
    <property type="entry name" value="Protein-Tyr_Phosphatase"/>
</dbReference>
<dbReference type="Proteomes" id="UP000075902">
    <property type="component" value="Unassembled WGS sequence"/>
</dbReference>
<dbReference type="SUPFAM" id="SSF52799">
    <property type="entry name" value="(Phosphotyrosine protein) phosphatases II"/>
    <property type="match status" value="1"/>
</dbReference>
<name>A0A182U2S8_9DIPT</name>
<keyword evidence="3" id="KW-1185">Reference proteome</keyword>
<dbReference type="STRING" id="34690.A0A182U2S8"/>
<sequence length="302" mass="34375">MNHFSMLQVKEEAKRQVSVARLFPEKNRSIDCVPYDHARVELSTDTDNYINAVYVKDLGFGCPHFILAQAPLPNTVNDFWNMIWSQKSNVIVCLHTANELLDPFWPTEVGKELSYGDVSVTLMKQFDLTHCTERTLRISMLGSDYSLTVALLQPKLWAKNSPEQILGVAQNLIDSYRQYNQEQKLPPQLRPLVLNCLNGTDRSSLVTVAIVTILATQTRKPLLINVIDIWYRICCQRKGALRDPNLIQLSYQIVLNNGHGILNKRGILTSYQMKSAQVASSTVKEEANNDPFKDLDPLWKLK</sequence>
<dbReference type="PROSITE" id="PS50055">
    <property type="entry name" value="TYR_PHOSPHATASE_PTP"/>
    <property type="match status" value="1"/>
</dbReference>
<reference evidence="3" key="1">
    <citation type="submission" date="2014-01" db="EMBL/GenBank/DDBJ databases">
        <title>The Genome Sequence of Anopheles melas CM1001059_A (V2).</title>
        <authorList>
            <consortium name="The Broad Institute Genomics Platform"/>
            <person name="Neafsey D.E."/>
            <person name="Besansky N."/>
            <person name="Howell P."/>
            <person name="Walton C."/>
            <person name="Young S.K."/>
            <person name="Zeng Q."/>
            <person name="Gargeya S."/>
            <person name="Fitzgerald M."/>
            <person name="Haas B."/>
            <person name="Abouelleil A."/>
            <person name="Allen A.W."/>
            <person name="Alvarado L."/>
            <person name="Arachchi H.M."/>
            <person name="Berlin A.M."/>
            <person name="Chapman S.B."/>
            <person name="Gainer-Dewar J."/>
            <person name="Goldberg J."/>
            <person name="Griggs A."/>
            <person name="Gujja S."/>
            <person name="Hansen M."/>
            <person name="Howarth C."/>
            <person name="Imamovic A."/>
            <person name="Ireland A."/>
            <person name="Larimer J."/>
            <person name="McCowan C."/>
            <person name="Murphy C."/>
            <person name="Pearson M."/>
            <person name="Poon T.W."/>
            <person name="Priest M."/>
            <person name="Roberts A."/>
            <person name="Saif S."/>
            <person name="Shea T."/>
            <person name="Sisk P."/>
            <person name="Sykes S."/>
            <person name="Wortman J."/>
            <person name="Nusbaum C."/>
            <person name="Birren B."/>
        </authorList>
    </citation>
    <scope>NUCLEOTIDE SEQUENCE [LARGE SCALE GENOMIC DNA]</scope>
    <source>
        <strain evidence="3">CM1001059</strain>
    </source>
</reference>
<dbReference type="CDD" id="cd00047">
    <property type="entry name" value="PTPc"/>
    <property type="match status" value="1"/>
</dbReference>
<dbReference type="Gene3D" id="3.90.190.10">
    <property type="entry name" value="Protein tyrosine phosphatase superfamily"/>
    <property type="match status" value="1"/>
</dbReference>